<keyword evidence="5 16" id="KW-0812">Transmembrane</keyword>
<comment type="caution">
    <text evidence="17">The sequence shown here is derived from an EMBL/GenBank/DDBJ whole genome shotgun (WGS) entry which is preliminary data.</text>
</comment>
<dbReference type="AlphaFoldDB" id="A0AAW1UE76"/>
<dbReference type="PANTHER" id="PTHR48182:SF2">
    <property type="entry name" value="PROTEIN SERAC1"/>
    <property type="match status" value="1"/>
</dbReference>
<keyword evidence="7 16" id="KW-1133">Transmembrane helix</keyword>
<evidence type="ECO:0000256" key="10">
    <source>
        <dbReference type="ARBA" id="ARBA00023136"/>
    </source>
</evidence>
<dbReference type="InterPro" id="IPR011989">
    <property type="entry name" value="ARM-like"/>
</dbReference>
<dbReference type="Gene3D" id="3.40.50.1820">
    <property type="entry name" value="alpha/beta hydrolase"/>
    <property type="match status" value="1"/>
</dbReference>
<evidence type="ECO:0000256" key="6">
    <source>
        <dbReference type="ARBA" id="ARBA00022824"/>
    </source>
</evidence>
<evidence type="ECO:0000256" key="11">
    <source>
        <dbReference type="ARBA" id="ARBA00023209"/>
    </source>
</evidence>
<dbReference type="InterPro" id="IPR052374">
    <property type="entry name" value="SERAC1"/>
</dbReference>
<dbReference type="EMBL" id="JARQZJ010000061">
    <property type="protein sequence ID" value="KAK9878949.1"/>
    <property type="molecule type" value="Genomic_DNA"/>
</dbReference>
<organism evidence="17 18">
    <name type="scientific">Henosepilachna vigintioctopunctata</name>
    <dbReference type="NCBI Taxonomy" id="420089"/>
    <lineage>
        <taxon>Eukaryota</taxon>
        <taxon>Metazoa</taxon>
        <taxon>Ecdysozoa</taxon>
        <taxon>Arthropoda</taxon>
        <taxon>Hexapoda</taxon>
        <taxon>Insecta</taxon>
        <taxon>Pterygota</taxon>
        <taxon>Neoptera</taxon>
        <taxon>Endopterygota</taxon>
        <taxon>Coleoptera</taxon>
        <taxon>Polyphaga</taxon>
        <taxon>Cucujiformia</taxon>
        <taxon>Coccinelloidea</taxon>
        <taxon>Coccinellidae</taxon>
        <taxon>Epilachninae</taxon>
        <taxon>Epilachnini</taxon>
        <taxon>Henosepilachna</taxon>
    </lineage>
</organism>
<evidence type="ECO:0000256" key="1">
    <source>
        <dbReference type="ARBA" id="ARBA00004167"/>
    </source>
</evidence>
<dbReference type="InterPro" id="IPR016024">
    <property type="entry name" value="ARM-type_fold"/>
</dbReference>
<evidence type="ECO:0000256" key="3">
    <source>
        <dbReference type="ARBA" id="ARBA00004240"/>
    </source>
</evidence>
<dbReference type="GO" id="GO:0008654">
    <property type="term" value="P:phospholipid biosynthetic process"/>
    <property type="evidence" value="ECO:0007669"/>
    <property type="project" value="UniProtKB-KW"/>
</dbReference>
<dbReference type="SUPFAM" id="SSF48371">
    <property type="entry name" value="ARM repeat"/>
    <property type="match status" value="1"/>
</dbReference>
<evidence type="ECO:0000313" key="17">
    <source>
        <dbReference type="EMBL" id="KAK9878949.1"/>
    </source>
</evidence>
<evidence type="ECO:0000256" key="16">
    <source>
        <dbReference type="SAM" id="Phobius"/>
    </source>
</evidence>
<evidence type="ECO:0000256" key="8">
    <source>
        <dbReference type="ARBA" id="ARBA00023098"/>
    </source>
</evidence>
<dbReference type="SUPFAM" id="SSF53474">
    <property type="entry name" value="alpha/beta-Hydrolases"/>
    <property type="match status" value="1"/>
</dbReference>
<evidence type="ECO:0000256" key="12">
    <source>
        <dbReference type="ARBA" id="ARBA00023264"/>
    </source>
</evidence>
<reference evidence="17 18" key="1">
    <citation type="submission" date="2023-03" db="EMBL/GenBank/DDBJ databases">
        <title>Genome insight into feeding habits of ladybird beetles.</title>
        <authorList>
            <person name="Li H.-S."/>
            <person name="Huang Y.-H."/>
            <person name="Pang H."/>
        </authorList>
    </citation>
    <scope>NUCLEOTIDE SEQUENCE [LARGE SCALE GENOMIC DNA]</scope>
    <source>
        <strain evidence="17">SYSU_2023b</strain>
        <tissue evidence="17">Whole body</tissue>
    </source>
</reference>
<evidence type="ECO:0000313" key="18">
    <source>
        <dbReference type="Proteomes" id="UP001431783"/>
    </source>
</evidence>
<name>A0AAW1UE76_9CUCU</name>
<evidence type="ECO:0000256" key="9">
    <source>
        <dbReference type="ARBA" id="ARBA00023128"/>
    </source>
</evidence>
<keyword evidence="10 16" id="KW-0472">Membrane</keyword>
<evidence type="ECO:0000256" key="5">
    <source>
        <dbReference type="ARBA" id="ARBA00022692"/>
    </source>
</evidence>
<keyword evidence="11" id="KW-0594">Phospholipid biosynthesis</keyword>
<dbReference type="Gene3D" id="1.25.10.10">
    <property type="entry name" value="Leucine-rich Repeat Variant"/>
    <property type="match status" value="1"/>
</dbReference>
<keyword evidence="6" id="KW-0256">Endoplasmic reticulum</keyword>
<dbReference type="InterPro" id="IPR029058">
    <property type="entry name" value="AB_hydrolase_fold"/>
</dbReference>
<sequence>MMIKNKMKYPRYIKFGCGTLIVSSIGWMVCQIRSTKDILSNAIDLSVLKLWETRMENPLKLPAENTKPEYIILNDLKTDNLSRIWDSLKFTVAEKLIGLCHNENDFVRIKALVSLGKIRNLDHGHFSVLSNMIDKDIAVRLARLRDVDLRLLKEPPLKYLKYDHSMIVNEMKDLLLDLSEMSNHSCLEYFVSNAFFNAEDSNRFVDNDTTLVEIAKIGQNGQDILPVCLESLLHHASIEVFAEDIVKMNAFSLLSEIHSRFIEDINVNVTLCRIISYLSLHKEVLEELHTTGWIRILAEWMKHDDVRISIPATRALANLEEKEESYKGYIYLLHPNYINKREPKVDVVFVHGLLGGVFFTWRQRTKNDSTIGLLESVSQTIFMPGNRKKKQKNIQSSEPHTMQYIRDFEEDDLNEVKDYEVVLEDIPTNGSCTASCGYSFEGDKLASVEDNDYFTYCWPRDWLAEDCSDLRIIGANYDTTLSKWYSFCPHISGKTNIEEQSLKLLNNLLQAGIGKRPVVWVTHSMGGLLVKNILCEAFHSSDSRLHELVENTKGIVFYSTPHLGSNLATFNPASQLVLRLSIEVQDLREGSPFLLELHDKFLKILESVPIKVITFVETKKTVFTALKFNFQLVTPESGNTGSGEYYEIPLDHLSICKPVSRYSFLYRKVLTLIRDIVKTPQ</sequence>
<dbReference type="PANTHER" id="PTHR48182">
    <property type="entry name" value="PROTEIN SERAC1"/>
    <property type="match status" value="1"/>
</dbReference>
<keyword evidence="12" id="KW-1208">Phospholipid metabolism</keyword>
<evidence type="ECO:0000256" key="13">
    <source>
        <dbReference type="ARBA" id="ARBA00038024"/>
    </source>
</evidence>
<feature type="transmembrane region" description="Helical" evidence="16">
    <location>
        <begin position="12"/>
        <end position="29"/>
    </location>
</feature>
<comment type="subcellular location">
    <subcellularLocation>
        <location evidence="3">Endoplasmic reticulum</location>
    </subcellularLocation>
    <subcellularLocation>
        <location evidence="1">Membrane</location>
        <topology evidence="1">Single-pass membrane protein</topology>
    </subcellularLocation>
    <subcellularLocation>
        <location evidence="2">Mitochondrion</location>
    </subcellularLocation>
</comment>
<evidence type="ECO:0000256" key="4">
    <source>
        <dbReference type="ARBA" id="ARBA00022516"/>
    </source>
</evidence>
<proteinExistence type="inferred from homology"/>
<evidence type="ECO:0000256" key="2">
    <source>
        <dbReference type="ARBA" id="ARBA00004173"/>
    </source>
</evidence>
<keyword evidence="4" id="KW-0444">Lipid biosynthesis</keyword>
<protein>
    <recommendedName>
        <fullName evidence="14">Protein SERAC1</fullName>
    </recommendedName>
    <alternativeName>
        <fullName evidence="15">Serine active site-containing protein 1</fullName>
    </alternativeName>
</protein>
<dbReference type="Proteomes" id="UP001431783">
    <property type="component" value="Unassembled WGS sequence"/>
</dbReference>
<comment type="similarity">
    <text evidence="13">Belongs to the SERAC1 family.</text>
</comment>
<gene>
    <name evidence="17" type="ORF">WA026_003770</name>
</gene>
<evidence type="ECO:0000256" key="7">
    <source>
        <dbReference type="ARBA" id="ARBA00022989"/>
    </source>
</evidence>
<accession>A0AAW1UE76</accession>
<keyword evidence="8" id="KW-0443">Lipid metabolism</keyword>
<evidence type="ECO:0000256" key="14">
    <source>
        <dbReference type="ARBA" id="ARBA00040991"/>
    </source>
</evidence>
<dbReference type="GO" id="GO:0005783">
    <property type="term" value="C:endoplasmic reticulum"/>
    <property type="evidence" value="ECO:0007669"/>
    <property type="project" value="UniProtKB-SubCell"/>
</dbReference>
<evidence type="ECO:0000256" key="15">
    <source>
        <dbReference type="ARBA" id="ARBA00041701"/>
    </source>
</evidence>
<dbReference type="GO" id="GO:0016020">
    <property type="term" value="C:membrane"/>
    <property type="evidence" value="ECO:0007669"/>
    <property type="project" value="UniProtKB-SubCell"/>
</dbReference>
<keyword evidence="18" id="KW-1185">Reference proteome</keyword>
<dbReference type="GO" id="GO:0005739">
    <property type="term" value="C:mitochondrion"/>
    <property type="evidence" value="ECO:0007669"/>
    <property type="project" value="UniProtKB-SubCell"/>
</dbReference>
<keyword evidence="9" id="KW-0496">Mitochondrion</keyword>